<dbReference type="Pfam" id="PF00133">
    <property type="entry name" value="tRNA-synt_1"/>
    <property type="match status" value="1"/>
</dbReference>
<dbReference type="InterPro" id="IPR013155">
    <property type="entry name" value="M/V/L/I-tRNA-synth_anticd-bd"/>
</dbReference>
<dbReference type="InterPro" id="IPR001412">
    <property type="entry name" value="aa-tRNA-synth_I_CS"/>
</dbReference>
<dbReference type="EC" id="6.1.1.4" evidence="2"/>
<organism evidence="16 17">
    <name type="scientific">Schistosoma margrebowiei</name>
    <dbReference type="NCBI Taxonomy" id="48269"/>
    <lineage>
        <taxon>Eukaryota</taxon>
        <taxon>Metazoa</taxon>
        <taxon>Spiralia</taxon>
        <taxon>Lophotrochozoa</taxon>
        <taxon>Platyhelminthes</taxon>
        <taxon>Trematoda</taxon>
        <taxon>Digenea</taxon>
        <taxon>Strigeidida</taxon>
        <taxon>Schistosomatoidea</taxon>
        <taxon>Schistosomatidae</taxon>
        <taxon>Schistosoma</taxon>
    </lineage>
</organism>
<name>A0AA84ZH80_9TREM</name>
<evidence type="ECO:0000259" key="15">
    <source>
        <dbReference type="Pfam" id="PF24810"/>
    </source>
</evidence>
<evidence type="ECO:0000256" key="5">
    <source>
        <dbReference type="ARBA" id="ARBA00022840"/>
    </source>
</evidence>
<evidence type="ECO:0000256" key="7">
    <source>
        <dbReference type="ARBA" id="ARBA00023146"/>
    </source>
</evidence>
<evidence type="ECO:0000256" key="10">
    <source>
        <dbReference type="RuleBase" id="RU363035"/>
    </source>
</evidence>
<evidence type="ECO:0000259" key="11">
    <source>
        <dbReference type="Pfam" id="PF00133"/>
    </source>
</evidence>
<dbReference type="Proteomes" id="UP000050790">
    <property type="component" value="Unassembled WGS sequence"/>
</dbReference>
<dbReference type="InterPro" id="IPR054509">
    <property type="entry name" value="LARS1_ULD"/>
</dbReference>
<dbReference type="Gene3D" id="3.40.50.620">
    <property type="entry name" value="HUPs"/>
    <property type="match status" value="1"/>
</dbReference>
<dbReference type="Gene3D" id="3.90.740.10">
    <property type="entry name" value="Valyl/Leucyl/Isoleucyl-tRNA synthetase, editing domain"/>
    <property type="match status" value="1"/>
</dbReference>
<dbReference type="InterPro" id="IPR002300">
    <property type="entry name" value="aa-tRNA-synth_Ia"/>
</dbReference>
<dbReference type="Pfam" id="PF08264">
    <property type="entry name" value="Anticodon_1"/>
    <property type="match status" value="1"/>
</dbReference>
<evidence type="ECO:0000256" key="2">
    <source>
        <dbReference type="ARBA" id="ARBA00013164"/>
    </source>
</evidence>
<keyword evidence="6 10" id="KW-0648">Protein biosynthesis</keyword>
<dbReference type="PANTHER" id="PTHR45794:SF1">
    <property type="entry name" value="LEUCINE--TRNA LIGASE, CYTOPLASMIC"/>
    <property type="match status" value="1"/>
</dbReference>
<sequence>MTRKGTAKLDELRKIEGQVQNFWESNKIFEADVPLKNNETIEKYFVTFPYPYMNGRLHLGHTFSLSKCEFSVGYERLKGKLALWPFGLHCTGTPILASADKLSRECKEFGCPPVFPHEASELSASMETVTPAQGKSKKSKAIAKTGGAKFQWQIMESLGMDNNEIAKFKDPEYWLKFFPALAVDDLRKLGVKVDWRRSFITTDANPYYDSFVRWQFLTLKKQGKIQYGKRYTIFSARDNQPCMDHERTVGEGVVPQEYTLIKLKVISEFPSKFSCVNQLKVPIFLVAATLRPETMFGQTNCWVHPDIDYVGVKSTQQSCILICTQRAAQNMAYQGILDPSHPGHIDIVANFKGADLLGLKVKAPLSSYESGVFVLPMMSIRSSKGTGIVTSVPSDSPDDWVALQDLIKKPAFRTKYNLLDSMVIPFEPIPIIETPGLGSLPAVTIVDQLKIQSQNDRDKLQEAKEKVYRVGFYDGIMLVEKYKGLKVNSVKKLIQDQLVETNEAIIYYEPENLVVTRGGDEAVVALCDQWYLDYGSEEWKTEVRKAVANLSATDEVRRGLYSTVDWLHEHACSRTYGLGTRLPWDDKWLIESLSDSTIYMAYYTIAHLLQGGSLDGRKPGPLKIWPEHMTPEVWDYIFLGIGNPEDLVETKSHTSLSVPILKRLRQEFLFWYPVDLRVSGKDLISNHLTYYLYNHIAIWPNEPNLWPRSIRANGHLLLNSNKMSKSTGNFLTLADAVEKYSADGVRLALADAGDSLDDANVKEEMAEAGLLRLYGLLDWFNMTLEILNDSTLQQKSDYRTGAYTMHADFVFENEMNNTIELADKAYASQEYREVLKIVFYELQAHRDRYREVCQGSVHTNLIRRYMNIQLLLLSPICSHVCEHIWINLLNNKTSIFCEKWPELSCPVDRILLLQGRYIDDTAHTFRLQLKQYQSSKSFKSSKSVGSHSVTQFIPPSDAVVWVAKAYPAWQAQILEIMAANLSDDGKTLADNATLAQLLRPHLKAMGKMAKRAMPFVQLVRERFVIHGKRVLQLQLEVDECEVIKKNLSYLISTLGLRQPDGLKINYSCDSNDSRIEESVCPLEPLILFCEPSTSASMTFLNPDIGSGLFTLNGVTIFDGDTYTDVVSRVVTHCRSLALRSKDLKNITLYRFTDPTCGHLRIPPYPMEALQIVQPTARFVVDASSSTITLKIGSDFIPIGKKLLYTTTVSS</sequence>
<evidence type="ECO:0000256" key="9">
    <source>
        <dbReference type="ARBA" id="ARBA00047469"/>
    </source>
</evidence>
<keyword evidence="5 10" id="KW-0067">ATP-binding</keyword>
<feature type="domain" description="Leucine--tRNA ligase ubiquitin-like" evidence="14">
    <location>
        <begin position="1093"/>
        <end position="1206"/>
    </location>
</feature>
<dbReference type="InterPro" id="IPR009008">
    <property type="entry name" value="Val/Leu/Ile-tRNA-synth_edit"/>
</dbReference>
<dbReference type="InterPro" id="IPR015413">
    <property type="entry name" value="Methionyl/Leucyl_tRNA_Synth"/>
</dbReference>
<evidence type="ECO:0000259" key="12">
    <source>
        <dbReference type="Pfam" id="PF08264"/>
    </source>
</evidence>
<dbReference type="GO" id="GO:0006429">
    <property type="term" value="P:leucyl-tRNA aminoacylation"/>
    <property type="evidence" value="ECO:0007669"/>
    <property type="project" value="InterPro"/>
</dbReference>
<evidence type="ECO:0000256" key="1">
    <source>
        <dbReference type="ARBA" id="ARBA00005594"/>
    </source>
</evidence>
<dbReference type="SUPFAM" id="SSF50677">
    <property type="entry name" value="ValRS/IleRS/LeuRS editing domain"/>
    <property type="match status" value="1"/>
</dbReference>
<dbReference type="GO" id="GO:0004823">
    <property type="term" value="F:leucine-tRNA ligase activity"/>
    <property type="evidence" value="ECO:0007669"/>
    <property type="project" value="UniProtKB-EC"/>
</dbReference>
<evidence type="ECO:0000259" key="13">
    <source>
        <dbReference type="Pfam" id="PF09334"/>
    </source>
</evidence>
<feature type="domain" description="Methionyl/Leucyl tRNA synthetase" evidence="13">
    <location>
        <begin position="678"/>
        <end position="764"/>
    </location>
</feature>
<dbReference type="SUPFAM" id="SSF47323">
    <property type="entry name" value="Anticodon-binding domain of a subclass of class I aminoacyl-tRNA synthetases"/>
    <property type="match status" value="1"/>
</dbReference>
<dbReference type="GO" id="GO:0002161">
    <property type="term" value="F:aminoacyl-tRNA deacylase activity"/>
    <property type="evidence" value="ECO:0007669"/>
    <property type="project" value="InterPro"/>
</dbReference>
<dbReference type="InterPro" id="IPR004493">
    <property type="entry name" value="Leu-tRNA-synth_Ia_arc/euk"/>
</dbReference>
<dbReference type="Gene3D" id="1.10.730.10">
    <property type="entry name" value="Isoleucyl-tRNA Synthetase, Domain 1"/>
    <property type="match status" value="1"/>
</dbReference>
<evidence type="ECO:0000256" key="3">
    <source>
        <dbReference type="ARBA" id="ARBA00022598"/>
    </source>
</evidence>
<dbReference type="WBParaSite" id="SMRG1_31140.1">
    <property type="protein sequence ID" value="SMRG1_31140.1"/>
    <property type="gene ID" value="SMRG1_31140"/>
</dbReference>
<comment type="similarity">
    <text evidence="1 10">Belongs to the class-I aminoacyl-tRNA synthetase family.</text>
</comment>
<evidence type="ECO:0000256" key="8">
    <source>
        <dbReference type="ARBA" id="ARBA00030520"/>
    </source>
</evidence>
<dbReference type="NCBIfam" id="TIGR00395">
    <property type="entry name" value="leuS_arch"/>
    <property type="match status" value="1"/>
</dbReference>
<proteinExistence type="inferred from homology"/>
<accession>A0AA84ZH80</accession>
<dbReference type="PANTHER" id="PTHR45794">
    <property type="entry name" value="LEUCYL-TRNA SYNTHETASE"/>
    <property type="match status" value="1"/>
</dbReference>
<dbReference type="Pfam" id="PF22947">
    <property type="entry name" value="ULD_3"/>
    <property type="match status" value="1"/>
</dbReference>
<dbReference type="InterPro" id="IPR009080">
    <property type="entry name" value="tRNAsynth_Ia_anticodon-bd"/>
</dbReference>
<keyword evidence="7 10" id="KW-0030">Aminoacyl-tRNA synthetase</keyword>
<evidence type="ECO:0000259" key="14">
    <source>
        <dbReference type="Pfam" id="PF22947"/>
    </source>
</evidence>
<dbReference type="SUPFAM" id="SSF52374">
    <property type="entry name" value="Nucleotidylyl transferase"/>
    <property type="match status" value="1"/>
</dbReference>
<feature type="domain" description="Methionyl/Valyl/Leucyl/Isoleucyl-tRNA synthetase anticodon-binding" evidence="12">
    <location>
        <begin position="811"/>
        <end position="904"/>
    </location>
</feature>
<evidence type="ECO:0000256" key="6">
    <source>
        <dbReference type="ARBA" id="ARBA00022917"/>
    </source>
</evidence>
<evidence type="ECO:0000313" key="17">
    <source>
        <dbReference type="WBParaSite" id="SMRG1_31140.1"/>
    </source>
</evidence>
<evidence type="ECO:0000256" key="4">
    <source>
        <dbReference type="ARBA" id="ARBA00022741"/>
    </source>
</evidence>
<keyword evidence="3 10" id="KW-0436">Ligase</keyword>
<keyword evidence="4 10" id="KW-0547">Nucleotide-binding</keyword>
<dbReference type="PROSITE" id="PS00178">
    <property type="entry name" value="AA_TRNA_LIGASE_I"/>
    <property type="match status" value="1"/>
</dbReference>
<dbReference type="InterPro" id="IPR055416">
    <property type="entry name" value="RBD_LARS1"/>
</dbReference>
<feature type="domain" description="Leucine--tRNA ligase RagD-binding" evidence="15">
    <location>
        <begin position="962"/>
        <end position="1036"/>
    </location>
</feature>
<reference evidence="17" key="1">
    <citation type="submission" date="2023-11" db="UniProtKB">
        <authorList>
            <consortium name="WormBaseParasite"/>
        </authorList>
    </citation>
    <scope>IDENTIFICATION</scope>
</reference>
<protein>
    <recommendedName>
        <fullName evidence="2">leucine--tRNA ligase</fullName>
        <ecNumber evidence="2">6.1.1.4</ecNumber>
    </recommendedName>
    <alternativeName>
        <fullName evidence="8">Leucyl-tRNA synthetase</fullName>
    </alternativeName>
</protein>
<evidence type="ECO:0000313" key="16">
    <source>
        <dbReference type="Proteomes" id="UP000050790"/>
    </source>
</evidence>
<dbReference type="Pfam" id="PF24810">
    <property type="entry name" value="RBD_LARS1"/>
    <property type="match status" value="1"/>
</dbReference>
<dbReference type="FunFam" id="3.90.740.10:FF:000001">
    <property type="entry name" value="Leucine--tRNA ligase, cytoplasmic"/>
    <property type="match status" value="1"/>
</dbReference>
<dbReference type="GO" id="GO:0005524">
    <property type="term" value="F:ATP binding"/>
    <property type="evidence" value="ECO:0007669"/>
    <property type="project" value="UniProtKB-KW"/>
</dbReference>
<dbReference type="InterPro" id="IPR014729">
    <property type="entry name" value="Rossmann-like_a/b/a_fold"/>
</dbReference>
<comment type="catalytic activity">
    <reaction evidence="9">
        <text>tRNA(Leu) + L-leucine + ATP = L-leucyl-tRNA(Leu) + AMP + diphosphate</text>
        <dbReference type="Rhea" id="RHEA:11688"/>
        <dbReference type="Rhea" id="RHEA-COMP:9613"/>
        <dbReference type="Rhea" id="RHEA-COMP:9622"/>
        <dbReference type="ChEBI" id="CHEBI:30616"/>
        <dbReference type="ChEBI" id="CHEBI:33019"/>
        <dbReference type="ChEBI" id="CHEBI:57427"/>
        <dbReference type="ChEBI" id="CHEBI:78442"/>
        <dbReference type="ChEBI" id="CHEBI:78494"/>
        <dbReference type="ChEBI" id="CHEBI:456215"/>
        <dbReference type="EC" id="6.1.1.4"/>
    </reaction>
</comment>
<dbReference type="Pfam" id="PF09334">
    <property type="entry name" value="tRNA-synt_1g"/>
    <property type="match status" value="1"/>
</dbReference>
<dbReference type="AlphaFoldDB" id="A0AA84ZH80"/>
<feature type="domain" description="Aminoacyl-tRNA synthetase class Ia" evidence="11">
    <location>
        <begin position="19"/>
        <end position="101"/>
    </location>
</feature>